<reference evidence="3 4" key="1">
    <citation type="submission" date="2018-06" db="EMBL/GenBank/DDBJ databases">
        <title>Freshwater and sediment microbial communities from various areas in North America, analyzing microbe dynamics in response to fracking.</title>
        <authorList>
            <person name="Lamendella R."/>
        </authorList>
    </citation>
    <scope>NUCLEOTIDE SEQUENCE [LARGE SCALE GENOMIC DNA]</scope>
    <source>
        <strain evidence="3 4">114J</strain>
    </source>
</reference>
<dbReference type="RefSeq" id="WP_113864256.1">
    <property type="nucleotide sequence ID" value="NZ_QNRO01000036.1"/>
</dbReference>
<proteinExistence type="predicted"/>
<dbReference type="SUPFAM" id="SSF53756">
    <property type="entry name" value="UDP-Glycosyltransferase/glycogen phosphorylase"/>
    <property type="match status" value="1"/>
</dbReference>
<protein>
    <submittedName>
        <fullName evidence="3">Glycosyltransferase involved in cell wall biosynthesis</fullName>
    </submittedName>
</protein>
<evidence type="ECO:0000259" key="2">
    <source>
        <dbReference type="Pfam" id="PF13439"/>
    </source>
</evidence>
<sequence>MHILLIPSWYPKNSSDVGGVFFRDQALALLHFGHKVGVIAPQMKSVLTLFSRSKTSVSPYYELDDGLKTYRKEVLAAFPRVPYGNYWLFKRTAYRLFKDYVKHHGKPDVLHAHAAIYGGAVAADLGREFDIPVVLTEHSTGFARGAYSSWQLKLAEKAIVGSRSRIAVSPSLGELLGKKFAFSKDHWKWIPNVVADRFKTPESFERKDRPVRFLNLALMTPKKGQFDLIEAFHAVAQQGLSAELWLAGDGPIRAELKRRAVNLGIEDRVRFLGLIAPGSVPKLLSEIDVMVVSSHYETFGVVAAEALMAGVPVIATRCGGPECIVEEGDGFLVPPKDPAVLGKAMQQLGRDLDSYNRREIIERARKRFSGPAIASRLTEEYKCLLPEEVIAEKLA</sequence>
<dbReference type="GO" id="GO:1901135">
    <property type="term" value="P:carbohydrate derivative metabolic process"/>
    <property type="evidence" value="ECO:0007669"/>
    <property type="project" value="UniProtKB-ARBA"/>
</dbReference>
<dbReference type="OrthoDB" id="9775208at2"/>
<dbReference type="InterPro" id="IPR028098">
    <property type="entry name" value="Glyco_trans_4-like_N"/>
</dbReference>
<dbReference type="Gene3D" id="3.40.50.2000">
    <property type="entry name" value="Glycogen Phosphorylase B"/>
    <property type="match status" value="2"/>
</dbReference>
<name>A0A366G302_9GAMM</name>
<dbReference type="GO" id="GO:0016757">
    <property type="term" value="F:glycosyltransferase activity"/>
    <property type="evidence" value="ECO:0007669"/>
    <property type="project" value="InterPro"/>
</dbReference>
<dbReference type="Proteomes" id="UP000252995">
    <property type="component" value="Unassembled WGS sequence"/>
</dbReference>
<feature type="domain" description="Glycosyltransferase subfamily 4-like N-terminal" evidence="2">
    <location>
        <begin position="20"/>
        <end position="194"/>
    </location>
</feature>
<dbReference type="Pfam" id="PF13439">
    <property type="entry name" value="Glyco_transf_4"/>
    <property type="match status" value="1"/>
</dbReference>
<dbReference type="EMBL" id="QNRO01000036">
    <property type="protein sequence ID" value="RBP20319.1"/>
    <property type="molecule type" value="Genomic_DNA"/>
</dbReference>
<gene>
    <name evidence="3" type="ORF">DET50_1366</name>
</gene>
<evidence type="ECO:0000313" key="4">
    <source>
        <dbReference type="Proteomes" id="UP000252995"/>
    </source>
</evidence>
<keyword evidence="3" id="KW-0808">Transferase</keyword>
<accession>A0A366G302</accession>
<organism evidence="3 4">
    <name type="scientific">Marinobacter pelagius</name>
    <dbReference type="NCBI Taxonomy" id="379482"/>
    <lineage>
        <taxon>Bacteria</taxon>
        <taxon>Pseudomonadati</taxon>
        <taxon>Pseudomonadota</taxon>
        <taxon>Gammaproteobacteria</taxon>
        <taxon>Pseudomonadales</taxon>
        <taxon>Marinobacteraceae</taxon>
        <taxon>Marinobacter</taxon>
    </lineage>
</organism>
<dbReference type="AlphaFoldDB" id="A0A366G302"/>
<comment type="caution">
    <text evidence="3">The sequence shown here is derived from an EMBL/GenBank/DDBJ whole genome shotgun (WGS) entry which is preliminary data.</text>
</comment>
<evidence type="ECO:0000259" key="1">
    <source>
        <dbReference type="Pfam" id="PF00534"/>
    </source>
</evidence>
<evidence type="ECO:0000313" key="3">
    <source>
        <dbReference type="EMBL" id="RBP20319.1"/>
    </source>
</evidence>
<feature type="domain" description="Glycosyl transferase family 1" evidence="1">
    <location>
        <begin position="199"/>
        <end position="367"/>
    </location>
</feature>
<dbReference type="InterPro" id="IPR001296">
    <property type="entry name" value="Glyco_trans_1"/>
</dbReference>
<dbReference type="Pfam" id="PF00534">
    <property type="entry name" value="Glycos_transf_1"/>
    <property type="match status" value="1"/>
</dbReference>
<dbReference type="PANTHER" id="PTHR12526">
    <property type="entry name" value="GLYCOSYLTRANSFERASE"/>
    <property type="match status" value="1"/>
</dbReference>